<keyword evidence="17" id="KW-1185">Reference proteome</keyword>
<dbReference type="InterPro" id="IPR044844">
    <property type="entry name" value="Trans_IPPS_euk-type"/>
</dbReference>
<dbReference type="SFLD" id="SFLDS00005">
    <property type="entry name" value="Isoprenoid_Synthase_Type_I"/>
    <property type="match status" value="1"/>
</dbReference>
<dbReference type="CDD" id="cd00683">
    <property type="entry name" value="Trans_IPPS_HH"/>
    <property type="match status" value="1"/>
</dbReference>
<evidence type="ECO:0000256" key="3">
    <source>
        <dbReference type="ARBA" id="ARBA00006251"/>
    </source>
</evidence>
<evidence type="ECO:0000256" key="13">
    <source>
        <dbReference type="ARBA" id="ARBA00023166"/>
    </source>
</evidence>
<dbReference type="SFLD" id="SFLDG01018">
    <property type="entry name" value="Squalene/Phytoene_Synthase_Lik"/>
    <property type="match status" value="1"/>
</dbReference>
<dbReference type="InterPro" id="IPR033904">
    <property type="entry name" value="Trans_IPPS_HH"/>
</dbReference>
<evidence type="ECO:0000256" key="14">
    <source>
        <dbReference type="ARBA" id="ARBA00023221"/>
    </source>
</evidence>
<accession>A0AAD5UJL7</accession>
<keyword evidence="7 15" id="KW-0812">Transmembrane</keyword>
<dbReference type="FunFam" id="1.10.600.10:FF:000003">
    <property type="entry name" value="Farnesyl-diphosphate farnesyltransferase 1"/>
    <property type="match status" value="1"/>
</dbReference>
<keyword evidence="9 15" id="KW-1133">Transmembrane helix</keyword>
<dbReference type="PANTHER" id="PTHR11626:SF2">
    <property type="entry name" value="SQUALENE SYNTHASE"/>
    <property type="match status" value="1"/>
</dbReference>
<evidence type="ECO:0000256" key="4">
    <source>
        <dbReference type="ARBA" id="ARBA00012373"/>
    </source>
</evidence>
<evidence type="ECO:0000256" key="11">
    <source>
        <dbReference type="ARBA" id="ARBA00023098"/>
    </source>
</evidence>
<keyword evidence="11" id="KW-0443">Lipid metabolism</keyword>
<dbReference type="InterPro" id="IPR002060">
    <property type="entry name" value="Squ/phyt_synthse"/>
</dbReference>
<keyword evidence="5" id="KW-0444">Lipid biosynthesis</keyword>
<evidence type="ECO:0000256" key="2">
    <source>
        <dbReference type="ARBA" id="ARBA00004370"/>
    </source>
</evidence>
<dbReference type="InterPro" id="IPR006449">
    <property type="entry name" value="Squal_synth-like"/>
</dbReference>
<keyword evidence="10" id="KW-0756">Sterol biosynthesis</keyword>
<dbReference type="Proteomes" id="UP001210925">
    <property type="component" value="Unassembled WGS sequence"/>
</dbReference>
<feature type="transmembrane region" description="Helical" evidence="15">
    <location>
        <begin position="273"/>
        <end position="295"/>
    </location>
</feature>
<dbReference type="Gene3D" id="1.10.600.10">
    <property type="entry name" value="Farnesyl Diphosphate Synthase"/>
    <property type="match status" value="1"/>
</dbReference>
<keyword evidence="13" id="KW-1207">Sterol metabolism</keyword>
<name>A0AAD5UJL7_9FUNG</name>
<dbReference type="PANTHER" id="PTHR11626">
    <property type="entry name" value="FARNESYL-DIPHOSPHATE FARNESYLTRANSFERASE"/>
    <property type="match status" value="1"/>
</dbReference>
<dbReference type="NCBIfam" id="TIGR01559">
    <property type="entry name" value="squal_synth"/>
    <property type="match status" value="1"/>
</dbReference>
<dbReference type="GO" id="GO:0005789">
    <property type="term" value="C:endoplasmic reticulum membrane"/>
    <property type="evidence" value="ECO:0007669"/>
    <property type="project" value="TreeGrafter"/>
</dbReference>
<dbReference type="GO" id="GO:0051996">
    <property type="term" value="F:squalene synthase [NAD(P)H] activity"/>
    <property type="evidence" value="ECO:0007669"/>
    <property type="project" value="UniProtKB-EC"/>
</dbReference>
<protein>
    <recommendedName>
        <fullName evidence="4">squalene synthase</fullName>
        <ecNumber evidence="4">2.5.1.21</ecNumber>
    </recommendedName>
</protein>
<feature type="transmembrane region" description="Helical" evidence="15">
    <location>
        <begin position="376"/>
        <end position="392"/>
    </location>
</feature>
<dbReference type="SUPFAM" id="SSF48576">
    <property type="entry name" value="Terpenoid synthases"/>
    <property type="match status" value="1"/>
</dbReference>
<dbReference type="InterPro" id="IPR008949">
    <property type="entry name" value="Isoprenoid_synthase_dom_sf"/>
</dbReference>
<evidence type="ECO:0000256" key="12">
    <source>
        <dbReference type="ARBA" id="ARBA00023136"/>
    </source>
</evidence>
<keyword evidence="6" id="KW-0808">Transferase</keyword>
<comment type="similarity">
    <text evidence="3">Belongs to the phytoene/squalene synthase family.</text>
</comment>
<keyword evidence="8" id="KW-0752">Steroid biosynthesis</keyword>
<dbReference type="Pfam" id="PF00494">
    <property type="entry name" value="SQS_PSY"/>
    <property type="match status" value="1"/>
</dbReference>
<comment type="subcellular location">
    <subcellularLocation>
        <location evidence="2">Membrane</location>
    </subcellularLocation>
</comment>
<dbReference type="EC" id="2.5.1.21" evidence="4"/>
<evidence type="ECO:0000256" key="1">
    <source>
        <dbReference type="ARBA" id="ARBA00001946"/>
    </source>
</evidence>
<comment type="cofactor">
    <cofactor evidence="1">
        <name>Mg(2+)</name>
        <dbReference type="ChEBI" id="CHEBI:18420"/>
    </cofactor>
</comment>
<evidence type="ECO:0000256" key="8">
    <source>
        <dbReference type="ARBA" id="ARBA00022955"/>
    </source>
</evidence>
<dbReference type="AlphaFoldDB" id="A0AAD5UJL7"/>
<gene>
    <name evidence="16" type="primary">FDFT1</name>
    <name evidence="16" type="ORF">HK103_001524</name>
</gene>
<evidence type="ECO:0000256" key="9">
    <source>
        <dbReference type="ARBA" id="ARBA00022989"/>
    </source>
</evidence>
<sequence>MSAIYQSILHPSEIYSLVKYKLLDEKPEKTRLNHLLNITSRSFARVIQSLDPEIRQAVCIFYLVLRGLDTVEDDMTIPKEEKIPLLRVFHEKIYEKGYCYYGNGPNEKDAVLLHSFDHVIEEFLKLKPKYQKVIADITKRMGNGMADFITKKVETMQDYNLYTHYVAGLVGIGLTELFKESNLEKELDLDQANEMGLFLQKTNILKDFVTDLEEGRLFWPKQVWEQYVNDPKDFVLPENREKALSCLNDLVADALELVPSCLSYMSKLENKSVFHFCAIPQVMAIATLVLFFNNYSVFEKSVKIRRGLAVKLITEITDFEKMKQLYYDYALEINEKARNVDGEYNIGRVTEACANIVRWIRADDQRKQVTRKTTGYVYYILLFMVLAVVFISQ</sequence>
<proteinExistence type="inferred from homology"/>
<evidence type="ECO:0000256" key="6">
    <source>
        <dbReference type="ARBA" id="ARBA00022679"/>
    </source>
</evidence>
<evidence type="ECO:0000256" key="7">
    <source>
        <dbReference type="ARBA" id="ARBA00022692"/>
    </source>
</evidence>
<evidence type="ECO:0000313" key="16">
    <source>
        <dbReference type="EMBL" id="KAJ3260014.1"/>
    </source>
</evidence>
<evidence type="ECO:0000313" key="17">
    <source>
        <dbReference type="Proteomes" id="UP001210925"/>
    </source>
</evidence>
<dbReference type="EMBL" id="JADGKB010000014">
    <property type="protein sequence ID" value="KAJ3260014.1"/>
    <property type="molecule type" value="Genomic_DNA"/>
</dbReference>
<keyword evidence="12 15" id="KW-0472">Membrane</keyword>
<evidence type="ECO:0000256" key="5">
    <source>
        <dbReference type="ARBA" id="ARBA00022516"/>
    </source>
</evidence>
<keyword evidence="14" id="KW-0753">Steroid metabolism</keyword>
<organism evidence="16 17">
    <name type="scientific">Boothiomyces macroporosus</name>
    <dbReference type="NCBI Taxonomy" id="261099"/>
    <lineage>
        <taxon>Eukaryota</taxon>
        <taxon>Fungi</taxon>
        <taxon>Fungi incertae sedis</taxon>
        <taxon>Chytridiomycota</taxon>
        <taxon>Chytridiomycota incertae sedis</taxon>
        <taxon>Chytridiomycetes</taxon>
        <taxon>Rhizophydiales</taxon>
        <taxon>Terramycetaceae</taxon>
        <taxon>Boothiomyces</taxon>
    </lineage>
</organism>
<evidence type="ECO:0000256" key="15">
    <source>
        <dbReference type="SAM" id="Phobius"/>
    </source>
</evidence>
<dbReference type="GO" id="GO:0006696">
    <property type="term" value="P:ergosterol biosynthetic process"/>
    <property type="evidence" value="ECO:0007669"/>
    <property type="project" value="TreeGrafter"/>
</dbReference>
<reference evidence="16" key="1">
    <citation type="submission" date="2020-05" db="EMBL/GenBank/DDBJ databases">
        <title>Phylogenomic resolution of chytrid fungi.</title>
        <authorList>
            <person name="Stajich J.E."/>
            <person name="Amses K."/>
            <person name="Simmons R."/>
            <person name="Seto K."/>
            <person name="Myers J."/>
            <person name="Bonds A."/>
            <person name="Quandt C.A."/>
            <person name="Barry K."/>
            <person name="Liu P."/>
            <person name="Grigoriev I."/>
            <person name="Longcore J.E."/>
            <person name="James T.Y."/>
        </authorList>
    </citation>
    <scope>NUCLEOTIDE SEQUENCE</scope>
    <source>
        <strain evidence="16">PLAUS21</strain>
    </source>
</reference>
<evidence type="ECO:0000256" key="10">
    <source>
        <dbReference type="ARBA" id="ARBA00023011"/>
    </source>
</evidence>
<dbReference type="GO" id="GO:0045338">
    <property type="term" value="P:farnesyl diphosphate metabolic process"/>
    <property type="evidence" value="ECO:0007669"/>
    <property type="project" value="InterPro"/>
</dbReference>
<comment type="caution">
    <text evidence="16">The sequence shown here is derived from an EMBL/GenBank/DDBJ whole genome shotgun (WGS) entry which is preliminary data.</text>
</comment>